<name>A0A087G207_ARAAL</name>
<evidence type="ECO:0000256" key="1">
    <source>
        <dbReference type="SAM" id="MobiDB-lite"/>
    </source>
</evidence>
<evidence type="ECO:0000313" key="3">
    <source>
        <dbReference type="EMBL" id="KFK23909.1"/>
    </source>
</evidence>
<evidence type="ECO:0000313" key="4">
    <source>
        <dbReference type="Proteomes" id="UP000029120"/>
    </source>
</evidence>
<organism evidence="3 4">
    <name type="scientific">Arabis alpina</name>
    <name type="common">Alpine rock-cress</name>
    <dbReference type="NCBI Taxonomy" id="50452"/>
    <lineage>
        <taxon>Eukaryota</taxon>
        <taxon>Viridiplantae</taxon>
        <taxon>Streptophyta</taxon>
        <taxon>Embryophyta</taxon>
        <taxon>Tracheophyta</taxon>
        <taxon>Spermatophyta</taxon>
        <taxon>Magnoliopsida</taxon>
        <taxon>eudicotyledons</taxon>
        <taxon>Gunneridae</taxon>
        <taxon>Pentapetalae</taxon>
        <taxon>rosids</taxon>
        <taxon>malvids</taxon>
        <taxon>Brassicales</taxon>
        <taxon>Brassicaceae</taxon>
        <taxon>Arabideae</taxon>
        <taxon>Arabis</taxon>
    </lineage>
</organism>
<dbReference type="Gramene" id="KFK23909">
    <property type="protein sequence ID" value="KFK23909"/>
    <property type="gene ID" value="AALP_AAs40697U000100"/>
</dbReference>
<protein>
    <recommendedName>
        <fullName evidence="2">Arabidopsis retrotransposon Orf1 C-terminal domain-containing protein</fullName>
    </recommendedName>
</protein>
<feature type="non-terminal residue" evidence="3">
    <location>
        <position position="308"/>
    </location>
</feature>
<feature type="domain" description="Arabidopsis retrotransposon Orf1 C-terminal" evidence="2">
    <location>
        <begin position="105"/>
        <end position="266"/>
    </location>
</feature>
<dbReference type="InterPro" id="IPR004312">
    <property type="entry name" value="ATHILA_Orf1_C"/>
</dbReference>
<dbReference type="eggNOG" id="KOG0017">
    <property type="taxonomic scope" value="Eukaryota"/>
</dbReference>
<evidence type="ECO:0000259" key="2">
    <source>
        <dbReference type="Pfam" id="PF03078"/>
    </source>
</evidence>
<dbReference type="Proteomes" id="UP000029120">
    <property type="component" value="Unassembled WGS sequence"/>
</dbReference>
<sequence>MAKRSRTSGNSPWPKPEGQRIRIDRQWRDCPEVVLGRPEVVDRRIKETWDDYDSLFYNQWLSVNMQPTRIADRHALTELGIFDEVTRLLERSGLGEFSGNKVSHTDIRHPVLRYVIRLLSNTVLYRNEPGKVRHEELLALYYLISEDITWQSYGDLLRDLNWGAVFADRLLEQKNTPFTLKTSNSFRAGSLITPIMRFCGIDLARYSSIHTPCSMDIRHMVSATWIGGDQQWLIRDDSRKQFQVLLPLPELTDIRSGTDALHFLPDGRRAVVSRRTARRVSASRMGSSSASATAGSSSSARRLAPPPQ</sequence>
<dbReference type="OrthoDB" id="1112236at2759"/>
<feature type="region of interest" description="Disordered" evidence="1">
    <location>
        <begin position="275"/>
        <end position="308"/>
    </location>
</feature>
<reference evidence="4" key="1">
    <citation type="journal article" date="2015" name="Nat. Plants">
        <title>Genome expansion of Arabis alpina linked with retrotransposition and reduced symmetric DNA methylation.</title>
        <authorList>
            <person name="Willing E.M."/>
            <person name="Rawat V."/>
            <person name="Mandakova T."/>
            <person name="Maumus F."/>
            <person name="James G.V."/>
            <person name="Nordstroem K.J."/>
            <person name="Becker C."/>
            <person name="Warthmann N."/>
            <person name="Chica C."/>
            <person name="Szarzynska B."/>
            <person name="Zytnicki M."/>
            <person name="Albani M.C."/>
            <person name="Kiefer C."/>
            <person name="Bergonzi S."/>
            <person name="Castaings L."/>
            <person name="Mateos J.L."/>
            <person name="Berns M.C."/>
            <person name="Bujdoso N."/>
            <person name="Piofczyk T."/>
            <person name="de Lorenzo L."/>
            <person name="Barrero-Sicilia C."/>
            <person name="Mateos I."/>
            <person name="Piednoel M."/>
            <person name="Hagmann J."/>
            <person name="Chen-Min-Tao R."/>
            <person name="Iglesias-Fernandez R."/>
            <person name="Schuster S.C."/>
            <person name="Alonso-Blanco C."/>
            <person name="Roudier F."/>
            <person name="Carbonero P."/>
            <person name="Paz-Ares J."/>
            <person name="Davis S.J."/>
            <person name="Pecinka A."/>
            <person name="Quesneville H."/>
            <person name="Colot V."/>
            <person name="Lysak M.A."/>
            <person name="Weigel D."/>
            <person name="Coupland G."/>
            <person name="Schneeberger K."/>
        </authorList>
    </citation>
    <scope>NUCLEOTIDE SEQUENCE [LARGE SCALE GENOMIC DNA]</scope>
    <source>
        <strain evidence="4">cv. Pajares</strain>
    </source>
</reference>
<dbReference type="Pfam" id="PF03078">
    <property type="entry name" value="ATHILA"/>
    <property type="match status" value="1"/>
</dbReference>
<dbReference type="AlphaFoldDB" id="A0A087G207"/>
<keyword evidence="4" id="KW-1185">Reference proteome</keyword>
<dbReference type="EMBL" id="KL973888">
    <property type="protein sequence ID" value="KFK23909.1"/>
    <property type="molecule type" value="Genomic_DNA"/>
</dbReference>
<accession>A0A087G207</accession>
<proteinExistence type="predicted"/>
<feature type="compositionally biased region" description="Low complexity" evidence="1">
    <location>
        <begin position="279"/>
        <end position="308"/>
    </location>
</feature>
<gene>
    <name evidence="3" type="ORF">AALP_AAs40697U000100</name>
</gene>